<dbReference type="AlphaFoldDB" id="A0AAD9D289"/>
<keyword evidence="2" id="KW-1185">Reference proteome</keyword>
<evidence type="ECO:0000313" key="1">
    <source>
        <dbReference type="EMBL" id="KAK1730361.1"/>
    </source>
</evidence>
<reference evidence="1" key="1">
    <citation type="submission" date="2021-12" db="EMBL/GenBank/DDBJ databases">
        <title>Comparative genomics, transcriptomics and evolutionary studies reveal genomic signatures of adaptation to plant cell wall in hemibiotrophic fungi.</title>
        <authorList>
            <consortium name="DOE Joint Genome Institute"/>
            <person name="Baroncelli R."/>
            <person name="Diaz J.F."/>
            <person name="Benocci T."/>
            <person name="Peng M."/>
            <person name="Battaglia E."/>
            <person name="Haridas S."/>
            <person name="Andreopoulos W."/>
            <person name="Labutti K."/>
            <person name="Pangilinan J."/>
            <person name="Floch G.L."/>
            <person name="Makela M.R."/>
            <person name="Henrissat B."/>
            <person name="Grigoriev I.V."/>
            <person name="Crouch J.A."/>
            <person name="De Vries R.P."/>
            <person name="Sukno S.A."/>
            <person name="Thon M.R."/>
        </authorList>
    </citation>
    <scope>NUCLEOTIDE SEQUENCE</scope>
    <source>
        <strain evidence="1">CBS 112980</strain>
    </source>
</reference>
<proteinExistence type="predicted"/>
<dbReference type="EMBL" id="JAHMHS010000007">
    <property type="protein sequence ID" value="KAK1730361.1"/>
    <property type="molecule type" value="Genomic_DNA"/>
</dbReference>
<sequence length="118" mass="13134">MHNPYSSRCFGHGVIGSNMGFDDWLKSKCICAAQKPLQYLPHRDPAAITWPGGRGTCFPPDPPSHRFRGGRRAKPGIKPQQDSKVWLVPSCGCSFRFHTIHARTTPNPRHGDIVKVSD</sequence>
<dbReference type="RefSeq" id="XP_060370416.1">
    <property type="nucleotide sequence ID" value="XM_060502855.1"/>
</dbReference>
<dbReference type="Proteomes" id="UP001244207">
    <property type="component" value="Unassembled WGS sequence"/>
</dbReference>
<dbReference type="GeneID" id="85386754"/>
<comment type="caution">
    <text evidence="1">The sequence shown here is derived from an EMBL/GenBank/DDBJ whole genome shotgun (WGS) entry which is preliminary data.</text>
</comment>
<evidence type="ECO:0000313" key="2">
    <source>
        <dbReference type="Proteomes" id="UP001244207"/>
    </source>
</evidence>
<organism evidence="1 2">
    <name type="scientific">Glomerella acutata</name>
    <name type="common">Colletotrichum acutatum</name>
    <dbReference type="NCBI Taxonomy" id="27357"/>
    <lineage>
        <taxon>Eukaryota</taxon>
        <taxon>Fungi</taxon>
        <taxon>Dikarya</taxon>
        <taxon>Ascomycota</taxon>
        <taxon>Pezizomycotina</taxon>
        <taxon>Sordariomycetes</taxon>
        <taxon>Hypocreomycetidae</taxon>
        <taxon>Glomerellales</taxon>
        <taxon>Glomerellaceae</taxon>
        <taxon>Colletotrichum</taxon>
        <taxon>Colletotrichum acutatum species complex</taxon>
    </lineage>
</organism>
<name>A0AAD9D289_GLOAC</name>
<gene>
    <name evidence="1" type="ORF">BDZ83DRAFT_402817</name>
</gene>
<protein>
    <submittedName>
        <fullName evidence="1">Uncharacterized protein</fullName>
    </submittedName>
</protein>
<accession>A0AAD9D289</accession>